<feature type="transmembrane region" description="Helical" evidence="1">
    <location>
        <begin position="241"/>
        <end position="262"/>
    </location>
</feature>
<keyword evidence="4" id="KW-1185">Reference proteome</keyword>
<reference evidence="3 4" key="1">
    <citation type="journal article" date="2019" name="Nat. Ecol. Evol.">
        <title>Megaphylogeny resolves global patterns of mushroom evolution.</title>
        <authorList>
            <person name="Varga T."/>
            <person name="Krizsan K."/>
            <person name="Foldi C."/>
            <person name="Dima B."/>
            <person name="Sanchez-Garcia M."/>
            <person name="Sanchez-Ramirez S."/>
            <person name="Szollosi G.J."/>
            <person name="Szarkandi J.G."/>
            <person name="Papp V."/>
            <person name="Albert L."/>
            <person name="Andreopoulos W."/>
            <person name="Angelini C."/>
            <person name="Antonin V."/>
            <person name="Barry K.W."/>
            <person name="Bougher N.L."/>
            <person name="Buchanan P."/>
            <person name="Buyck B."/>
            <person name="Bense V."/>
            <person name="Catcheside P."/>
            <person name="Chovatia M."/>
            <person name="Cooper J."/>
            <person name="Damon W."/>
            <person name="Desjardin D."/>
            <person name="Finy P."/>
            <person name="Geml J."/>
            <person name="Haridas S."/>
            <person name="Hughes K."/>
            <person name="Justo A."/>
            <person name="Karasinski D."/>
            <person name="Kautmanova I."/>
            <person name="Kiss B."/>
            <person name="Kocsube S."/>
            <person name="Kotiranta H."/>
            <person name="LaButti K.M."/>
            <person name="Lechner B.E."/>
            <person name="Liimatainen K."/>
            <person name="Lipzen A."/>
            <person name="Lukacs Z."/>
            <person name="Mihaltcheva S."/>
            <person name="Morgado L.N."/>
            <person name="Niskanen T."/>
            <person name="Noordeloos M.E."/>
            <person name="Ohm R.A."/>
            <person name="Ortiz-Santana B."/>
            <person name="Ovrebo C."/>
            <person name="Racz N."/>
            <person name="Riley R."/>
            <person name="Savchenko A."/>
            <person name="Shiryaev A."/>
            <person name="Soop K."/>
            <person name="Spirin V."/>
            <person name="Szebenyi C."/>
            <person name="Tomsovsky M."/>
            <person name="Tulloss R.E."/>
            <person name="Uehling J."/>
            <person name="Grigoriev I.V."/>
            <person name="Vagvolgyi C."/>
            <person name="Papp T."/>
            <person name="Martin F.M."/>
            <person name="Miettinen O."/>
            <person name="Hibbett D.S."/>
            <person name="Nagy L.G."/>
        </authorList>
    </citation>
    <scope>NUCLEOTIDE SEQUENCE [LARGE SCALE GENOMIC DNA]</scope>
    <source>
        <strain evidence="3 4">CBS 121175</strain>
    </source>
</reference>
<name>A0A5C3L2N2_COPMA</name>
<dbReference type="Pfam" id="PF20151">
    <property type="entry name" value="DUF6533"/>
    <property type="match status" value="1"/>
</dbReference>
<dbReference type="AlphaFoldDB" id="A0A5C3L2N2"/>
<evidence type="ECO:0000256" key="1">
    <source>
        <dbReference type="SAM" id="Phobius"/>
    </source>
</evidence>
<evidence type="ECO:0000313" key="4">
    <source>
        <dbReference type="Proteomes" id="UP000307440"/>
    </source>
</evidence>
<evidence type="ECO:0000259" key="2">
    <source>
        <dbReference type="Pfam" id="PF20151"/>
    </source>
</evidence>
<keyword evidence="1" id="KW-0472">Membrane</keyword>
<dbReference type="OrthoDB" id="3341843at2759"/>
<feature type="domain" description="DUF6533" evidence="2">
    <location>
        <begin position="20"/>
        <end position="62"/>
    </location>
</feature>
<feature type="transmembrane region" description="Helical" evidence="1">
    <location>
        <begin position="121"/>
        <end position="144"/>
    </location>
</feature>
<gene>
    <name evidence="3" type="ORF">FA15DRAFT_754674</name>
</gene>
<feature type="transmembrane region" description="Helical" evidence="1">
    <location>
        <begin position="206"/>
        <end position="226"/>
    </location>
</feature>
<feature type="transmembrane region" description="Helical" evidence="1">
    <location>
        <begin position="51"/>
        <end position="72"/>
    </location>
</feature>
<keyword evidence="1" id="KW-0812">Transmembrane</keyword>
<protein>
    <recommendedName>
        <fullName evidence="2">DUF6533 domain-containing protein</fullName>
    </recommendedName>
</protein>
<sequence length="295" mass="33721">MEREYWELVESKRLQHSLQAGLMTFLVADYLETLPWEVEYVWKSKWNLVKVLFLLARYSIFLEVILFVPYQITRSPEFTRQECQAFYIICGMGVILTITFTQAIFFIRVWALSGRSKGMQYYLYAQFFVMHGTQLILGCLVSAWTSVLTGTGLPITQHTGCLFLPRPELGPIISFLFGLFVISSTILVCIMCWFGFRLYRSHPTNLITIIFSDGLLYYFTLAALSTTNTVLNKRIDQSPEILLILIEGEAVLHSVLACRLLLHVRELARTTSPAAWDCSLHLATHLGQEHAPTSS</sequence>
<feature type="transmembrane region" description="Helical" evidence="1">
    <location>
        <begin position="172"/>
        <end position="194"/>
    </location>
</feature>
<organism evidence="3 4">
    <name type="scientific">Coprinopsis marcescibilis</name>
    <name type="common">Agaric fungus</name>
    <name type="synonym">Psathyrella marcescibilis</name>
    <dbReference type="NCBI Taxonomy" id="230819"/>
    <lineage>
        <taxon>Eukaryota</taxon>
        <taxon>Fungi</taxon>
        <taxon>Dikarya</taxon>
        <taxon>Basidiomycota</taxon>
        <taxon>Agaricomycotina</taxon>
        <taxon>Agaricomycetes</taxon>
        <taxon>Agaricomycetidae</taxon>
        <taxon>Agaricales</taxon>
        <taxon>Agaricineae</taxon>
        <taxon>Psathyrellaceae</taxon>
        <taxon>Coprinopsis</taxon>
    </lineage>
</organism>
<dbReference type="EMBL" id="ML210169">
    <property type="protein sequence ID" value="TFK26995.1"/>
    <property type="molecule type" value="Genomic_DNA"/>
</dbReference>
<accession>A0A5C3L2N2</accession>
<evidence type="ECO:0000313" key="3">
    <source>
        <dbReference type="EMBL" id="TFK26995.1"/>
    </source>
</evidence>
<proteinExistence type="predicted"/>
<dbReference type="Proteomes" id="UP000307440">
    <property type="component" value="Unassembled WGS sequence"/>
</dbReference>
<keyword evidence="1" id="KW-1133">Transmembrane helix</keyword>
<dbReference type="InterPro" id="IPR045340">
    <property type="entry name" value="DUF6533"/>
</dbReference>
<dbReference type="STRING" id="230819.A0A5C3L2N2"/>
<feature type="transmembrane region" description="Helical" evidence="1">
    <location>
        <begin position="84"/>
        <end position="109"/>
    </location>
</feature>